<evidence type="ECO:0000313" key="4">
    <source>
        <dbReference type="Proteomes" id="UP000247746"/>
    </source>
</evidence>
<dbReference type="InterPro" id="IPR006076">
    <property type="entry name" value="FAD-dep_OxRdtase"/>
</dbReference>
<dbReference type="Pfam" id="PF01266">
    <property type="entry name" value="DAO"/>
    <property type="match status" value="1"/>
</dbReference>
<dbReference type="PANTHER" id="PTHR13847">
    <property type="entry name" value="SARCOSINE DEHYDROGENASE-RELATED"/>
    <property type="match status" value="1"/>
</dbReference>
<protein>
    <submittedName>
        <fullName evidence="3">Glycine/D-amino acid oxidase-like deaminating enzyme</fullName>
    </submittedName>
</protein>
<evidence type="ECO:0000256" key="1">
    <source>
        <dbReference type="ARBA" id="ARBA00023002"/>
    </source>
</evidence>
<keyword evidence="1" id="KW-0560">Oxidoreductase</keyword>
<dbReference type="OrthoDB" id="311718at2"/>
<reference evidence="3 4" key="1">
    <citation type="submission" date="2018-06" db="EMBL/GenBank/DDBJ databases">
        <title>Genomic Encyclopedia of Type Strains, Phase III (KMG-III): the genomes of soil and plant-associated and newly described type strains.</title>
        <authorList>
            <person name="Whitman W."/>
        </authorList>
    </citation>
    <scope>NUCLEOTIDE SEQUENCE [LARGE SCALE GENOMIC DNA]</scope>
    <source>
        <strain evidence="3 4">CECT 5889</strain>
    </source>
</reference>
<name>A0A2V4VLS4_9GAMM</name>
<dbReference type="GO" id="GO:0016491">
    <property type="term" value="F:oxidoreductase activity"/>
    <property type="evidence" value="ECO:0007669"/>
    <property type="project" value="UniProtKB-KW"/>
</dbReference>
<dbReference type="RefSeq" id="WP_110922801.1">
    <property type="nucleotide sequence ID" value="NZ_QJSU01000003.1"/>
</dbReference>
<accession>A0A2V4VLS4</accession>
<dbReference type="SUPFAM" id="SSF51905">
    <property type="entry name" value="FAD/NAD(P)-binding domain"/>
    <property type="match status" value="1"/>
</dbReference>
<evidence type="ECO:0000259" key="2">
    <source>
        <dbReference type="Pfam" id="PF01266"/>
    </source>
</evidence>
<sequence length="428" mass="47238">MLQEQCLWSVTAPKIHPYDELRSDTRTSVCIIGGGYTGLSAAIHLAEKGVKVTLLESQSIGSGGSGKSVGLVNAGTWARPDDLNIALGEVEGERLTEALGHAPSLVFDLISRYGIDAQATQNGNIHMAHNAKGEADVDIRYEQLKRRGVNVEVLTGSRCHEYCGTTSINKALLDHRTGTLNPLAYVNGLAKVATELGVTIYEHSTVNTLEKSDGEWYVRTPKASVKAERVIIATNAYTEGEWTEVSKTFYFVSYYQIASEPLTGELADRILPHKNGAWDTRLALSSFRRDHDDRLLLGTVGGRACKPKSFYQSWANCVQKSYYPDLPKFNWQYEWYGNFGFTQDHIFRVLEPDEGILTATAYNGRGITTGTLMGKCFADYILTGDRSSIPLPFKTLKESKVALSSMKSVFTEVGLTLYHAGQCLKIIR</sequence>
<feature type="domain" description="FAD dependent oxidoreductase" evidence="2">
    <location>
        <begin position="29"/>
        <end position="379"/>
    </location>
</feature>
<keyword evidence="4" id="KW-1185">Reference proteome</keyword>
<organism evidence="3 4">
    <name type="scientific">Psychrobacter fozii</name>
    <dbReference type="NCBI Taxonomy" id="198480"/>
    <lineage>
        <taxon>Bacteria</taxon>
        <taxon>Pseudomonadati</taxon>
        <taxon>Pseudomonadota</taxon>
        <taxon>Gammaproteobacteria</taxon>
        <taxon>Moraxellales</taxon>
        <taxon>Moraxellaceae</taxon>
        <taxon>Psychrobacter</taxon>
    </lineage>
</organism>
<dbReference type="InterPro" id="IPR036188">
    <property type="entry name" value="FAD/NAD-bd_sf"/>
</dbReference>
<dbReference type="AlphaFoldDB" id="A0A2V4VLS4"/>
<gene>
    <name evidence="3" type="ORF">DFP82_103273</name>
</gene>
<dbReference type="EMBL" id="QJSU01000003">
    <property type="protein sequence ID" value="PYE39825.1"/>
    <property type="molecule type" value="Genomic_DNA"/>
</dbReference>
<proteinExistence type="predicted"/>
<dbReference type="Proteomes" id="UP000247746">
    <property type="component" value="Unassembled WGS sequence"/>
</dbReference>
<dbReference type="Gene3D" id="3.50.50.60">
    <property type="entry name" value="FAD/NAD(P)-binding domain"/>
    <property type="match status" value="1"/>
</dbReference>
<dbReference type="PANTHER" id="PTHR13847:SF275">
    <property type="entry name" value="GAMMA-GLUTAMYLPUTRESCINE OXIDOREDUCTASE"/>
    <property type="match status" value="1"/>
</dbReference>
<dbReference type="GO" id="GO:0005737">
    <property type="term" value="C:cytoplasm"/>
    <property type="evidence" value="ECO:0007669"/>
    <property type="project" value="TreeGrafter"/>
</dbReference>
<evidence type="ECO:0000313" key="3">
    <source>
        <dbReference type="EMBL" id="PYE39825.1"/>
    </source>
</evidence>
<comment type="caution">
    <text evidence="3">The sequence shown here is derived from an EMBL/GenBank/DDBJ whole genome shotgun (WGS) entry which is preliminary data.</text>
</comment>
<dbReference type="Gene3D" id="3.30.9.10">
    <property type="entry name" value="D-Amino Acid Oxidase, subunit A, domain 2"/>
    <property type="match status" value="1"/>
</dbReference>